<protein>
    <submittedName>
        <fullName evidence="1">Uncharacterized protein</fullName>
    </submittedName>
</protein>
<name>A0A6S6SF85_9GAMM</name>
<reference evidence="1" key="1">
    <citation type="submission" date="2020-01" db="EMBL/GenBank/DDBJ databases">
        <authorList>
            <person name="Meier V. D."/>
            <person name="Meier V D."/>
        </authorList>
    </citation>
    <scope>NUCLEOTIDE SEQUENCE</scope>
    <source>
        <strain evidence="1">HLG_WM_MAG_09</strain>
    </source>
</reference>
<dbReference type="EMBL" id="CACVAT010000062">
    <property type="protein sequence ID" value="CAA6804017.1"/>
    <property type="molecule type" value="Genomic_DNA"/>
</dbReference>
<organism evidence="1">
    <name type="scientific">uncultured Thiotrichaceae bacterium</name>
    <dbReference type="NCBI Taxonomy" id="298394"/>
    <lineage>
        <taxon>Bacteria</taxon>
        <taxon>Pseudomonadati</taxon>
        <taxon>Pseudomonadota</taxon>
        <taxon>Gammaproteobacteria</taxon>
        <taxon>Thiotrichales</taxon>
        <taxon>Thiotrichaceae</taxon>
        <taxon>environmental samples</taxon>
    </lineage>
</organism>
<gene>
    <name evidence="1" type="ORF">HELGO_WM10855</name>
</gene>
<accession>A0A6S6SF85</accession>
<proteinExistence type="predicted"/>
<sequence>MSILPSYEFYRDYSAFLDELKDRTNARLSLNNAAFTGFLMMTLM</sequence>
<dbReference type="AlphaFoldDB" id="A0A6S6SF85"/>
<evidence type="ECO:0000313" key="1">
    <source>
        <dbReference type="EMBL" id="CAA6804017.1"/>
    </source>
</evidence>